<evidence type="ECO:0000313" key="4">
    <source>
        <dbReference type="Proteomes" id="UP000219947"/>
    </source>
</evidence>
<feature type="region of interest" description="Disordered" evidence="1">
    <location>
        <begin position="592"/>
        <end position="627"/>
    </location>
</feature>
<dbReference type="GO" id="GO:0005829">
    <property type="term" value="C:cytosol"/>
    <property type="evidence" value="ECO:0007669"/>
    <property type="project" value="TreeGrafter"/>
</dbReference>
<keyword evidence="4" id="KW-1185">Reference proteome</keyword>
<dbReference type="Pfam" id="PF00350">
    <property type="entry name" value="Dynamin_N"/>
    <property type="match status" value="1"/>
</dbReference>
<dbReference type="SUPFAM" id="SSF52540">
    <property type="entry name" value="P-loop containing nucleoside triphosphate hydrolases"/>
    <property type="match status" value="1"/>
</dbReference>
<name>A0A2A8D7V2_9MICC</name>
<dbReference type="GO" id="GO:0000028">
    <property type="term" value="P:ribosomal small subunit assembly"/>
    <property type="evidence" value="ECO:0007669"/>
    <property type="project" value="TreeGrafter"/>
</dbReference>
<sequence>MQHTNDERVYLARKLLDELTLPLDTADVTRAREQVRSLSKQYDDYILPRLNALEAPLTVVVGGSTGAGKSTLVNTLMGTPVSRSSALRPTTRQPILLYRAEDSEYLTPERFLPTLERQEMPTISETSPHQSDVQELPGAEHHLQDTLISVQTSALPRGIALIDAPDIDSVSDENRRLANELLSAADLWLFVTTANRYADAVPWDLLHRAAQRNIAVAVVLNRVPEGAAGEIESDLMRMLTEAGITPVILHSIHEQPRDEQGMLPAEAVAPLTSWLEQLGADAPARAAIARRTLAGAITGAGNSLQELADAQTRQVETYTGLETAVTLAYEDALARVEDSLTDGSLLRGEVLARWHDFVGTGDFFRSLENRIGRLRDRFAGMLTGKPAATTRVEQALETGLHAVVLDAAQRAHETIRRSWGAERAGRVLLQEIDESPYPPHSAQARAELDETIAAEIRAWQSSVLDMIRAEGSGKRQRARVLSLGVNATAVLLMMVAFSATGGLTGIEIGIAGGSGVVGSKLLESVFGEDAVRRMATRARSDLVARLETLLKRQSENYRQVLSSREPRVQPDEIRVAAEQLHDLGQELDHDPLAWREDSPQNSGLVQHMHDDTTQPLPVKNSCQEHTR</sequence>
<dbReference type="InterPro" id="IPR027417">
    <property type="entry name" value="P-loop_NTPase"/>
</dbReference>
<dbReference type="RefSeq" id="WP_098042313.1">
    <property type="nucleotide sequence ID" value="NZ_CAURLQ010000004.1"/>
</dbReference>
<evidence type="ECO:0000313" key="3">
    <source>
        <dbReference type="EMBL" id="PEN16954.1"/>
    </source>
</evidence>
<dbReference type="PANTHER" id="PTHR42698:SF1">
    <property type="entry name" value="GTPASE ERA, MITOCHONDRIAL"/>
    <property type="match status" value="1"/>
</dbReference>
<keyword evidence="3" id="KW-0547">Nucleotide-binding</keyword>
<dbReference type="InterPro" id="IPR005662">
    <property type="entry name" value="GTPase_Era-like"/>
</dbReference>
<feature type="domain" description="Dynamin N-terminal" evidence="2">
    <location>
        <begin position="59"/>
        <end position="214"/>
    </location>
</feature>
<keyword evidence="3" id="KW-0067">ATP-binding</keyword>
<dbReference type="AlphaFoldDB" id="A0A2A8D7V2"/>
<comment type="caution">
    <text evidence="3">The sequence shown here is derived from an EMBL/GenBank/DDBJ whole genome shotgun (WGS) entry which is preliminary data.</text>
</comment>
<dbReference type="Proteomes" id="UP000219947">
    <property type="component" value="Unassembled WGS sequence"/>
</dbReference>
<dbReference type="GO" id="GO:0019843">
    <property type="term" value="F:rRNA binding"/>
    <property type="evidence" value="ECO:0007669"/>
    <property type="project" value="TreeGrafter"/>
</dbReference>
<accession>A0A2A8D7V2</accession>
<protein>
    <submittedName>
        <fullName evidence="3">ATP-binding protein</fullName>
    </submittedName>
</protein>
<dbReference type="GO" id="GO:0005524">
    <property type="term" value="F:ATP binding"/>
    <property type="evidence" value="ECO:0007669"/>
    <property type="project" value="UniProtKB-KW"/>
</dbReference>
<gene>
    <name evidence="3" type="ORF">CRM92_02665</name>
</gene>
<dbReference type="PANTHER" id="PTHR42698">
    <property type="entry name" value="GTPASE ERA"/>
    <property type="match status" value="1"/>
</dbReference>
<organism evidence="3 4">
    <name type="scientific">Rothia dentocariosa</name>
    <dbReference type="NCBI Taxonomy" id="2047"/>
    <lineage>
        <taxon>Bacteria</taxon>
        <taxon>Bacillati</taxon>
        <taxon>Actinomycetota</taxon>
        <taxon>Actinomycetes</taxon>
        <taxon>Micrococcales</taxon>
        <taxon>Micrococcaceae</taxon>
        <taxon>Rothia</taxon>
    </lineage>
</organism>
<dbReference type="Gene3D" id="3.40.50.300">
    <property type="entry name" value="P-loop containing nucleotide triphosphate hydrolases"/>
    <property type="match status" value="1"/>
</dbReference>
<dbReference type="GO" id="GO:0043024">
    <property type="term" value="F:ribosomal small subunit binding"/>
    <property type="evidence" value="ECO:0007669"/>
    <property type="project" value="TreeGrafter"/>
</dbReference>
<proteinExistence type="predicted"/>
<evidence type="ECO:0000259" key="2">
    <source>
        <dbReference type="Pfam" id="PF00350"/>
    </source>
</evidence>
<evidence type="ECO:0000256" key="1">
    <source>
        <dbReference type="SAM" id="MobiDB-lite"/>
    </source>
</evidence>
<dbReference type="GO" id="GO:0005525">
    <property type="term" value="F:GTP binding"/>
    <property type="evidence" value="ECO:0007669"/>
    <property type="project" value="InterPro"/>
</dbReference>
<reference evidence="3" key="1">
    <citation type="submission" date="2017-10" db="EMBL/GenBank/DDBJ databases">
        <title>Kefir isolates.</title>
        <authorList>
            <person name="Kim Y."/>
            <person name="Blasche S."/>
        </authorList>
    </citation>
    <scope>NUCLEOTIDE SEQUENCE [LARGE SCALE GENOMIC DNA]</scope>
    <source>
        <strain evidence="3">OG2-2</strain>
    </source>
</reference>
<dbReference type="EMBL" id="PDEV01000001">
    <property type="protein sequence ID" value="PEN16954.1"/>
    <property type="molecule type" value="Genomic_DNA"/>
</dbReference>
<dbReference type="InterPro" id="IPR045063">
    <property type="entry name" value="Dynamin_N"/>
</dbReference>